<dbReference type="STRING" id="1193682.BJP25_23435"/>
<protein>
    <recommendedName>
        <fullName evidence="5">Adenylyl cyclase</fullName>
    </recommendedName>
</protein>
<evidence type="ECO:0000313" key="4">
    <source>
        <dbReference type="Proteomes" id="UP000186040"/>
    </source>
</evidence>
<name>A0A1Q9LJS8_9PSEU</name>
<organism evidence="3 4">
    <name type="scientific">Actinokineospora bangkokensis</name>
    <dbReference type="NCBI Taxonomy" id="1193682"/>
    <lineage>
        <taxon>Bacteria</taxon>
        <taxon>Bacillati</taxon>
        <taxon>Actinomycetota</taxon>
        <taxon>Actinomycetes</taxon>
        <taxon>Pseudonocardiales</taxon>
        <taxon>Pseudonocardiaceae</taxon>
        <taxon>Actinokineospora</taxon>
    </lineage>
</organism>
<comment type="caution">
    <text evidence="3">The sequence shown here is derived from an EMBL/GenBank/DDBJ whole genome shotgun (WGS) entry which is preliminary data.</text>
</comment>
<evidence type="ECO:0008006" key="5">
    <source>
        <dbReference type="Google" id="ProtNLM"/>
    </source>
</evidence>
<dbReference type="EMBL" id="MKQR01000017">
    <property type="protein sequence ID" value="OLR92270.1"/>
    <property type="molecule type" value="Genomic_DNA"/>
</dbReference>
<feature type="compositionally biased region" description="Polar residues" evidence="1">
    <location>
        <begin position="600"/>
        <end position="614"/>
    </location>
</feature>
<proteinExistence type="predicted"/>
<feature type="region of interest" description="Disordered" evidence="1">
    <location>
        <begin position="594"/>
        <end position="614"/>
    </location>
</feature>
<dbReference type="RefSeq" id="WP_075976161.1">
    <property type="nucleotide sequence ID" value="NZ_MKQR01000017.1"/>
</dbReference>
<evidence type="ECO:0000256" key="2">
    <source>
        <dbReference type="SAM" id="SignalP"/>
    </source>
</evidence>
<accession>A0A1Q9LJS8</accession>
<dbReference type="InterPro" id="IPR059186">
    <property type="entry name" value="SACTE_4363"/>
</dbReference>
<dbReference type="InterPro" id="IPR011050">
    <property type="entry name" value="Pectin_lyase_fold/virulence"/>
</dbReference>
<evidence type="ECO:0000313" key="3">
    <source>
        <dbReference type="EMBL" id="OLR92270.1"/>
    </source>
</evidence>
<gene>
    <name evidence="3" type="ORF">BJP25_23435</name>
</gene>
<evidence type="ECO:0000256" key="1">
    <source>
        <dbReference type="SAM" id="MobiDB-lite"/>
    </source>
</evidence>
<feature type="signal peptide" evidence="2">
    <location>
        <begin position="1"/>
        <end position="25"/>
    </location>
</feature>
<dbReference type="CDD" id="cd23669">
    <property type="entry name" value="GH55_SacteLam55A-like"/>
    <property type="match status" value="1"/>
</dbReference>
<dbReference type="AlphaFoldDB" id="A0A1Q9LJS8"/>
<dbReference type="Proteomes" id="UP000186040">
    <property type="component" value="Unassembled WGS sequence"/>
</dbReference>
<dbReference type="InterPro" id="IPR012334">
    <property type="entry name" value="Pectin_lyas_fold"/>
</dbReference>
<feature type="chain" id="PRO_5039224045" description="Adenylyl cyclase" evidence="2">
    <location>
        <begin position="26"/>
        <end position="614"/>
    </location>
</feature>
<keyword evidence="2" id="KW-0732">Signal</keyword>
<sequence>MRSIPRTLRFATAAVVAMTAGAVLAAAPASASAPVHAQAVIAPNAPQLGANVYVFNPRMAQADIQATVDAIANQQTGAEFGPGRYALLFEPGTYGSAQSPLEVRVGYYTEVAGLGAQPGDVQINGRVSVYNQCQVNGTGNCIALTNFWRSLSNLTINVAGGDGCRAATNFWAVSQAAPMRRVDVNGKLSLMDYCGDGPWYASGGFIADSRFRGEVVNGSQQQFLVRNSELSSWSNGVWNQVFAGTPGAPATSFGVPGAQPYTTLATTPVSMEEPYLSGSGGSFSVRVPPVRRDSSGPTRTNSGERVLGLSQFFVATPSTSVSQVNQALANGRHLLLSPGTYRYSEPIRVTRADTVVLGLGLPTITPQAGNAALTVDNVAGVKVHGLTVDAGPVRSPVLVQVGRSGTTCTCGGTTNPVVLQDLFVRVGGALEGKATTSLEVNAANVLLDDTWLWRGDHGTGIGWTRNTGDHGLVVNGADVTATGLFVEHFQKTETIWRGERGRVVMYQNERPYDPPSQAAWQEDSANPGYPALEVVPGVTTFRAWGLGSYSFFNQGVNIESRMSFRVPRTSGVRLTSLLTVFLNGSGAIRSVVNDTGPRADSSNGGSAQNVVSYP</sequence>
<dbReference type="SUPFAM" id="SSF51126">
    <property type="entry name" value="Pectin lyase-like"/>
    <property type="match status" value="1"/>
</dbReference>
<dbReference type="OrthoDB" id="2479530at2"/>
<dbReference type="Gene3D" id="2.160.20.10">
    <property type="entry name" value="Single-stranded right-handed beta-helix, Pectin lyase-like"/>
    <property type="match status" value="2"/>
</dbReference>
<keyword evidence="4" id="KW-1185">Reference proteome</keyword>
<reference evidence="3 4" key="1">
    <citation type="submission" date="2016-10" db="EMBL/GenBank/DDBJ databases">
        <title>The Draft Genome Sequence of Actinokineospora bangkokensis 44EHWT reveals the biosynthetic pathway of antifungal compounds Thailandins with unusual extender unit butylmalonyl-CoA.</title>
        <authorList>
            <person name="Greule A."/>
            <person name="Intra B."/>
            <person name="Flemming S."/>
            <person name="Rommel M.G."/>
            <person name="Panbangred W."/>
            <person name="Bechthold A."/>
        </authorList>
    </citation>
    <scope>NUCLEOTIDE SEQUENCE [LARGE SCALE GENOMIC DNA]</scope>
    <source>
        <strain evidence="3 4">44EHW</strain>
    </source>
</reference>